<dbReference type="AlphaFoldDB" id="A0A4Q7IUD0"/>
<keyword evidence="2" id="KW-1133">Transmembrane helix</keyword>
<protein>
    <submittedName>
        <fullName evidence="3">Uncharacterized protein</fullName>
    </submittedName>
</protein>
<reference evidence="3 4" key="1">
    <citation type="submission" date="2018-01" db="EMBL/GenBank/DDBJ databases">
        <title>Co-occurrence of chitin degradation, pigmentation and bioactivity in marine Pseudoalteromonas.</title>
        <authorList>
            <person name="Paulsen S."/>
            <person name="Gram L."/>
            <person name="Machado H."/>
        </authorList>
    </citation>
    <scope>NUCLEOTIDE SEQUENCE [LARGE SCALE GENOMIC DNA]</scope>
    <source>
        <strain evidence="3 4">S3898</strain>
    </source>
</reference>
<evidence type="ECO:0000256" key="1">
    <source>
        <dbReference type="SAM" id="MobiDB-lite"/>
    </source>
</evidence>
<evidence type="ECO:0000313" key="3">
    <source>
        <dbReference type="EMBL" id="RZQ54917.1"/>
    </source>
</evidence>
<dbReference type="RefSeq" id="WP_130253808.1">
    <property type="nucleotide sequence ID" value="NZ_PNBV01000052.1"/>
</dbReference>
<dbReference type="Proteomes" id="UP000291338">
    <property type="component" value="Unassembled WGS sequence"/>
</dbReference>
<sequence>MWADLWDGALEIARDAGNTVVNAVVEVEKEKARQPETLKQAEPIKGKRVDGSTVVAQPTPQAPASWMTPQNMMIGGGIALALILVLTRR</sequence>
<evidence type="ECO:0000313" key="4">
    <source>
        <dbReference type="Proteomes" id="UP000291338"/>
    </source>
</evidence>
<gene>
    <name evidence="3" type="ORF">C1E23_01125</name>
</gene>
<keyword evidence="2" id="KW-0812">Transmembrane</keyword>
<keyword evidence="2" id="KW-0472">Membrane</keyword>
<feature type="transmembrane region" description="Helical" evidence="2">
    <location>
        <begin position="70"/>
        <end position="87"/>
    </location>
</feature>
<proteinExistence type="predicted"/>
<organism evidence="3 4">
    <name type="scientific">Pseudoalteromonas phenolica</name>
    <dbReference type="NCBI Taxonomy" id="161398"/>
    <lineage>
        <taxon>Bacteria</taxon>
        <taxon>Pseudomonadati</taxon>
        <taxon>Pseudomonadota</taxon>
        <taxon>Gammaproteobacteria</taxon>
        <taxon>Alteromonadales</taxon>
        <taxon>Pseudoalteromonadaceae</taxon>
        <taxon>Pseudoalteromonas</taxon>
    </lineage>
</organism>
<name>A0A4Q7IUD0_9GAMM</name>
<accession>A0A4Q7IUD0</accession>
<feature type="region of interest" description="Disordered" evidence="1">
    <location>
        <begin position="43"/>
        <end position="63"/>
    </location>
</feature>
<dbReference type="EMBL" id="PPSX01000005">
    <property type="protein sequence ID" value="RZQ54917.1"/>
    <property type="molecule type" value="Genomic_DNA"/>
</dbReference>
<evidence type="ECO:0000256" key="2">
    <source>
        <dbReference type="SAM" id="Phobius"/>
    </source>
</evidence>
<comment type="caution">
    <text evidence="3">The sequence shown here is derived from an EMBL/GenBank/DDBJ whole genome shotgun (WGS) entry which is preliminary data.</text>
</comment>